<sequence>MLNYFMERNLERQTLSFSKGMTNVPSDLLSDDSELLESDGFIFKDGEMKAVQKPVKIGEIAGQKIMYVHKMADYENIIAYDGTENIYWYTKNDSGNIVSPPDGVTKSFNVGTVYDVKSIGNTLVCATSEGLHYLLFKGNKYKNLGKDLPRLDYDFTFERPTQNYTQEESGRTLCNVENAVESNGGKGESYFNPLNHTFIQAGGVKPDGSETRSYTTFSVKEGAPDSRYEKEFQETIQGHVAQAINWAKSKNMFAFPFFLRCAFRMFDGSYCRITTPIVCYPTVNKNCMFSGAVFDSTHNSYMDLHQMDLGDMFYFIEYRELLFRFESISSDWSDIIKEIVVFASDQVVPFYIDKGWHFESPNGIHNKYAYANFGYKTYDEKLFNYDVDGFTGTYTSYTRSVHDELLPKYKSDNQIINELLTKTVFYKLFTVPIAGSYLGGYKFHYTVTGQGGETAFIADGTLENLQEQEQLKVDDYYGWASLSAESIYNYNGRLNLIGATRTPFAGFAKFVGKDRSKDDAFLMFTHIVSDKCDTWVERSVTADKDFLQGWLFYPDPNATDVIFSSGGKYIRVSLKEHNRLNGAYTFPVLPPNKPHEFVEISESELLKIVTSVNDKENLNSQIFTSVVNNPFVFEASGDNTVGTGKILGIIANTEAVSQGQFGQYPLMVFTDEGIYGLSVNSEGLYSRAYPISREVCNEDSPLVPTDRLVFFASKKGLMAASGGSVACMSEQMRGRVPRNFATFGEGKFLDFLKDCFIAYDYRDSILRIFSKGKSYQYIYNMVDKTFSMVNSGIEAQAVVNDYPDNLIQDTNGNVYSLTSKPDINEDTESYSGSFTTRPLKLGGSMTLKSLRAVKHLFDSDEGTIGLEIYGSNDCKHWCKLPSLAGKPWKYFTFKYTLQNFKAADSFAGSIVEVQSRREDKMR</sequence>
<dbReference type="EMBL" id="AJWZ01011185">
    <property type="protein sequence ID" value="EKC46226.1"/>
    <property type="molecule type" value="Genomic_DNA"/>
</dbReference>
<comment type="caution">
    <text evidence="1">The sequence shown here is derived from an EMBL/GenBank/DDBJ whole genome shotgun (WGS) entry which is preliminary data.</text>
</comment>
<name>K1SFN4_9ZZZZ</name>
<protein>
    <recommendedName>
        <fullName evidence="3">Stabilization protein</fullName>
    </recommendedName>
</protein>
<accession>K1SFN4</accession>
<organism evidence="1">
    <name type="scientific">human gut metagenome</name>
    <dbReference type="NCBI Taxonomy" id="408170"/>
    <lineage>
        <taxon>unclassified sequences</taxon>
        <taxon>metagenomes</taxon>
        <taxon>organismal metagenomes</taxon>
    </lineage>
</organism>
<dbReference type="AlphaFoldDB" id="K1SFN4"/>
<gene>
    <name evidence="2" type="ORF">LEA_02497</name>
    <name evidence="1" type="ORF">OBE_16373</name>
</gene>
<proteinExistence type="predicted"/>
<evidence type="ECO:0000313" key="2">
    <source>
        <dbReference type="EMBL" id="EKC79370.1"/>
    </source>
</evidence>
<dbReference type="EMBL" id="AJWY01001724">
    <property type="protein sequence ID" value="EKC79370.1"/>
    <property type="molecule type" value="Genomic_DNA"/>
</dbReference>
<evidence type="ECO:0000313" key="1">
    <source>
        <dbReference type="EMBL" id="EKC46226.1"/>
    </source>
</evidence>
<reference evidence="1" key="1">
    <citation type="journal article" date="2013" name="Environ. Microbiol.">
        <title>Microbiota from the distal guts of lean and obese adolescents exhibit partial functional redundancy besides clear differences in community structure.</title>
        <authorList>
            <person name="Ferrer M."/>
            <person name="Ruiz A."/>
            <person name="Lanza F."/>
            <person name="Haange S.B."/>
            <person name="Oberbach A."/>
            <person name="Till H."/>
            <person name="Bargiela R."/>
            <person name="Campoy C."/>
            <person name="Segura M.T."/>
            <person name="Richter M."/>
            <person name="von Bergen M."/>
            <person name="Seifert J."/>
            <person name="Suarez A."/>
        </authorList>
    </citation>
    <scope>NUCLEOTIDE SEQUENCE</scope>
</reference>
<evidence type="ECO:0008006" key="3">
    <source>
        <dbReference type="Google" id="ProtNLM"/>
    </source>
</evidence>